<evidence type="ECO:0000313" key="2">
    <source>
        <dbReference type="Proteomes" id="UP000660262"/>
    </source>
</evidence>
<evidence type="ECO:0000313" key="1">
    <source>
        <dbReference type="EMBL" id="GHP02999.1"/>
    </source>
</evidence>
<comment type="caution">
    <text evidence="1">The sequence shown here is derived from an EMBL/GenBank/DDBJ whole genome shotgun (WGS) entry which is preliminary data.</text>
</comment>
<keyword evidence="2" id="KW-1185">Reference proteome</keyword>
<accession>A0A830HCD2</accession>
<protein>
    <submittedName>
        <fullName evidence="1">Uncharacterized protein</fullName>
    </submittedName>
</protein>
<gene>
    <name evidence="1" type="ORF">PPROV_000175400</name>
</gene>
<dbReference type="AlphaFoldDB" id="A0A830HCD2"/>
<proteinExistence type="predicted"/>
<dbReference type="OrthoDB" id="424421at2759"/>
<name>A0A830HCD2_9CHLO</name>
<reference evidence="1" key="1">
    <citation type="submission" date="2020-10" db="EMBL/GenBank/DDBJ databases">
        <title>Unveiling of a novel bifunctional photoreceptor, Dualchrome1, isolated from a cosmopolitan green alga.</title>
        <authorList>
            <person name="Suzuki S."/>
            <person name="Kawachi M."/>
        </authorList>
    </citation>
    <scope>NUCLEOTIDE SEQUENCE</scope>
    <source>
        <strain evidence="1">NIES 2893</strain>
    </source>
</reference>
<dbReference type="EMBL" id="BNJQ01000004">
    <property type="protein sequence ID" value="GHP02999.1"/>
    <property type="molecule type" value="Genomic_DNA"/>
</dbReference>
<dbReference type="Proteomes" id="UP000660262">
    <property type="component" value="Unassembled WGS sequence"/>
</dbReference>
<organism evidence="1 2">
    <name type="scientific">Pycnococcus provasolii</name>
    <dbReference type="NCBI Taxonomy" id="41880"/>
    <lineage>
        <taxon>Eukaryota</taxon>
        <taxon>Viridiplantae</taxon>
        <taxon>Chlorophyta</taxon>
        <taxon>Pseudoscourfieldiophyceae</taxon>
        <taxon>Pseudoscourfieldiales</taxon>
        <taxon>Pycnococcaceae</taxon>
        <taxon>Pycnococcus</taxon>
    </lineage>
</organism>
<sequence>MIVKNDVLEPISGNQDLPTLFTTGRIFLILYYRDVDGAGSVRLGGGGPAPGGGVPREHEFHDATLLVVSSSSTLRDADKLVTLHPYFRVAADAEPAKDGDDDDDGESFDPSFDTSYFILFCREAYTSADAVKIHLANVGDLLDEILSLTTLERLEVHGTSSELAELHEALDPLGADFYYANGVAN</sequence>